<evidence type="ECO:0000313" key="4">
    <source>
        <dbReference type="Proteomes" id="UP001141992"/>
    </source>
</evidence>
<keyword evidence="2" id="KW-0732">Signal</keyword>
<dbReference type="InterPro" id="IPR005064">
    <property type="entry name" value="BUG"/>
</dbReference>
<reference evidence="3" key="1">
    <citation type="submission" date="2022-12" db="EMBL/GenBank/DDBJ databases">
        <authorList>
            <person name="Voronina O.L."/>
            <person name="Kunda M.S."/>
            <person name="Ryzhova N."/>
            <person name="Aksenova E.I."/>
        </authorList>
    </citation>
    <scope>NUCLEOTIDE SEQUENCE</scope>
    <source>
        <strain evidence="3">SCCH136:Ach223948</strain>
    </source>
</reference>
<dbReference type="PANTHER" id="PTHR42928:SF5">
    <property type="entry name" value="BLR1237 PROTEIN"/>
    <property type="match status" value="1"/>
</dbReference>
<dbReference type="PIRSF" id="PIRSF017082">
    <property type="entry name" value="YflP"/>
    <property type="match status" value="1"/>
</dbReference>
<feature type="chain" id="PRO_5009761369" evidence="2">
    <location>
        <begin position="27"/>
        <end position="326"/>
    </location>
</feature>
<name>A0A0D6GRZ3_ALCXX</name>
<comment type="similarity">
    <text evidence="1">Belongs to the UPF0065 (bug) family.</text>
</comment>
<dbReference type="SUPFAM" id="SSF53850">
    <property type="entry name" value="Periplasmic binding protein-like II"/>
    <property type="match status" value="1"/>
</dbReference>
<accession>A0A0M7F6U5</accession>
<dbReference type="CDD" id="cd07012">
    <property type="entry name" value="PBP2_Bug_TTT"/>
    <property type="match status" value="1"/>
</dbReference>
<dbReference type="AlphaFoldDB" id="A0A0D6GRZ3"/>
<sequence>MNKRTLLAAACSAIAIGALPLAGAQAQDAYPDKPIRVIMPWAAGGPTDVVGRVIAVRMGEILGQPLVIESRPGASGTIGAAQVARAPADGYTVLMNPSVQGIYPAQFKSLTFDPIKDFRMVGVLGTVPMVAVVPPDSKFKTFGELIAQAKAQPGSLSFASPGVATLPHLAGELINTTTKASISHVGYRGSSPALTDVAGGHVDLMYAPLAPALPLIQSGKVRPIAVTTKARLAELPDVPTIAENGLPGFDIVTWYGMWVPKDTPEPIVAKLNKVMIEASQSPKVVEALKSQGTLPSTMTYQEAEAFNLAESARWIKVMKDANIQPE</sequence>
<gene>
    <name evidence="3" type="ORF">O9570_01305</name>
</gene>
<dbReference type="EMBL" id="JAPZVI010000001">
    <property type="protein sequence ID" value="MCZ8400059.1"/>
    <property type="molecule type" value="Genomic_DNA"/>
</dbReference>
<proteinExistence type="inferred from homology"/>
<protein>
    <submittedName>
        <fullName evidence="3">Tripartite tricarboxylate transporter substrate binding protein</fullName>
    </submittedName>
</protein>
<dbReference type="RefSeq" id="WP_006388269.1">
    <property type="nucleotide sequence ID" value="NZ_CABIYZ010000001.1"/>
</dbReference>
<dbReference type="InterPro" id="IPR042100">
    <property type="entry name" value="Bug_dom1"/>
</dbReference>
<evidence type="ECO:0000313" key="3">
    <source>
        <dbReference type="EMBL" id="MCZ8400059.1"/>
    </source>
</evidence>
<dbReference type="PANTHER" id="PTHR42928">
    <property type="entry name" value="TRICARBOXYLATE-BINDING PROTEIN"/>
    <property type="match status" value="1"/>
</dbReference>
<dbReference type="KEGG" id="axx:ERS451415_01619"/>
<accession>A0A0D6GRZ3</accession>
<dbReference type="Proteomes" id="UP001141992">
    <property type="component" value="Unassembled WGS sequence"/>
</dbReference>
<feature type="signal peptide" evidence="2">
    <location>
        <begin position="1"/>
        <end position="26"/>
    </location>
</feature>
<dbReference type="GeneID" id="75275394"/>
<dbReference type="Pfam" id="PF03401">
    <property type="entry name" value="TctC"/>
    <property type="match status" value="1"/>
</dbReference>
<comment type="caution">
    <text evidence="3">The sequence shown here is derived from an EMBL/GenBank/DDBJ whole genome shotgun (WGS) entry which is preliminary data.</text>
</comment>
<dbReference type="Gene3D" id="3.40.190.150">
    <property type="entry name" value="Bordetella uptake gene, domain 1"/>
    <property type="match status" value="1"/>
</dbReference>
<organism evidence="3 4">
    <name type="scientific">Alcaligenes xylosoxydans xylosoxydans</name>
    <name type="common">Achromobacter xylosoxidans</name>
    <dbReference type="NCBI Taxonomy" id="85698"/>
    <lineage>
        <taxon>Bacteria</taxon>
        <taxon>Pseudomonadati</taxon>
        <taxon>Pseudomonadota</taxon>
        <taxon>Betaproteobacteria</taxon>
        <taxon>Burkholderiales</taxon>
        <taxon>Alcaligenaceae</taxon>
        <taxon>Achromobacter</taxon>
    </lineage>
</organism>
<dbReference type="Gene3D" id="3.40.190.10">
    <property type="entry name" value="Periplasmic binding protein-like II"/>
    <property type="match status" value="1"/>
</dbReference>
<evidence type="ECO:0000256" key="1">
    <source>
        <dbReference type="ARBA" id="ARBA00006987"/>
    </source>
</evidence>
<dbReference type="eggNOG" id="COG3181">
    <property type="taxonomic scope" value="Bacteria"/>
</dbReference>
<evidence type="ECO:0000256" key="2">
    <source>
        <dbReference type="SAM" id="SignalP"/>
    </source>
</evidence>